<feature type="compositionally biased region" description="Polar residues" evidence="1">
    <location>
        <begin position="1"/>
        <end position="20"/>
    </location>
</feature>
<name>A0A8J7P7Z1_9BACT</name>
<feature type="region of interest" description="Disordered" evidence="1">
    <location>
        <begin position="1"/>
        <end position="29"/>
    </location>
</feature>
<feature type="region of interest" description="Disordered" evidence="1">
    <location>
        <begin position="76"/>
        <end position="96"/>
    </location>
</feature>
<evidence type="ECO:0000313" key="3">
    <source>
        <dbReference type="Proteomes" id="UP000664277"/>
    </source>
</evidence>
<reference evidence="2" key="1">
    <citation type="submission" date="2021-02" db="EMBL/GenBank/DDBJ databases">
        <title>Genome-Resolved Metagenomics of a Microbial Community Performing Photosynthetic Biological Nutrient Removal.</title>
        <authorList>
            <person name="Mcdaniel E.A."/>
        </authorList>
    </citation>
    <scope>NUCLEOTIDE SEQUENCE</scope>
    <source>
        <strain evidence="2">UWPOB_OBS1</strain>
    </source>
</reference>
<protein>
    <submittedName>
        <fullName evidence="2">Uncharacterized protein</fullName>
    </submittedName>
</protein>
<comment type="caution">
    <text evidence="2">The sequence shown here is derived from an EMBL/GenBank/DDBJ whole genome shotgun (WGS) entry which is preliminary data.</text>
</comment>
<evidence type="ECO:0000256" key="1">
    <source>
        <dbReference type="SAM" id="MobiDB-lite"/>
    </source>
</evidence>
<gene>
    <name evidence="2" type="ORF">J0M35_12905</name>
</gene>
<sequence length="143" mass="16094">MERSNQATNDKIDANNQQNTLSESSSSRLLDDALSSMQAKKCLSKLDCGGFFAEDKPYYPDKPLPEIKSPEIKIPEIKIPEIKMPEKPKPESRDTCVQRANGDIACGTELSPENLRDRLLKQKIVDALSTWKDKFKLPSLTLE</sequence>
<dbReference type="EMBL" id="JAFLCK010000018">
    <property type="protein sequence ID" value="MBN8661259.1"/>
    <property type="molecule type" value="Genomic_DNA"/>
</dbReference>
<organism evidence="2 3">
    <name type="scientific">Candidatus Obscuribacter phosphatis</name>
    <dbReference type="NCBI Taxonomy" id="1906157"/>
    <lineage>
        <taxon>Bacteria</taxon>
        <taxon>Bacillati</taxon>
        <taxon>Candidatus Melainabacteria</taxon>
        <taxon>Candidatus Obscuribacterales</taxon>
        <taxon>Candidatus Obscuribacteraceae</taxon>
        <taxon>Candidatus Obscuribacter</taxon>
    </lineage>
</organism>
<dbReference type="Proteomes" id="UP000664277">
    <property type="component" value="Unassembled WGS sequence"/>
</dbReference>
<evidence type="ECO:0000313" key="2">
    <source>
        <dbReference type="EMBL" id="MBN8661259.1"/>
    </source>
</evidence>
<accession>A0A8J7P7Z1</accession>
<proteinExistence type="predicted"/>
<dbReference type="AlphaFoldDB" id="A0A8J7P7Z1"/>